<dbReference type="Pfam" id="PF00775">
    <property type="entry name" value="Dioxygenase_C"/>
    <property type="match status" value="1"/>
</dbReference>
<accession>D5SRW5</accession>
<dbReference type="OrthoDB" id="9800887at2"/>
<dbReference type="eggNOG" id="COG3485">
    <property type="taxonomic scope" value="Bacteria"/>
</dbReference>
<keyword evidence="3" id="KW-0560">Oxidoreductase</keyword>
<dbReference type="PANTHER" id="PTHR33711">
    <property type="entry name" value="DIOXYGENASE, PUTATIVE (AFU_ORTHOLOGUE AFUA_2G02910)-RELATED"/>
    <property type="match status" value="1"/>
</dbReference>
<dbReference type="InterPro" id="IPR006311">
    <property type="entry name" value="TAT_signal"/>
</dbReference>
<evidence type="ECO:0000256" key="3">
    <source>
        <dbReference type="ARBA" id="ARBA00023002"/>
    </source>
</evidence>
<dbReference type="PROSITE" id="PS51318">
    <property type="entry name" value="TAT"/>
    <property type="match status" value="1"/>
</dbReference>
<dbReference type="STRING" id="521674.Plim_0804"/>
<feature type="signal peptide" evidence="5">
    <location>
        <begin position="1"/>
        <end position="27"/>
    </location>
</feature>
<keyword evidence="5" id="KW-0732">Signal</keyword>
<dbReference type="HOGENOM" id="CLU_027719_5_2_0"/>
<organism evidence="7 8">
    <name type="scientific">Planctopirus limnophila (strain ATCC 43296 / DSM 3776 / IFAM 1008 / Mu 290)</name>
    <name type="common">Planctomyces limnophilus</name>
    <dbReference type="NCBI Taxonomy" id="521674"/>
    <lineage>
        <taxon>Bacteria</taxon>
        <taxon>Pseudomonadati</taxon>
        <taxon>Planctomycetota</taxon>
        <taxon>Planctomycetia</taxon>
        <taxon>Planctomycetales</taxon>
        <taxon>Planctomycetaceae</taxon>
        <taxon>Planctopirus</taxon>
    </lineage>
</organism>
<keyword evidence="2 7" id="KW-0223">Dioxygenase</keyword>
<proteinExistence type="inferred from homology"/>
<dbReference type="InterPro" id="IPR050770">
    <property type="entry name" value="Intradiol_RC_Dioxygenase"/>
</dbReference>
<feature type="chain" id="PRO_5003076288" evidence="5">
    <location>
        <begin position="28"/>
        <end position="268"/>
    </location>
</feature>
<evidence type="ECO:0000256" key="1">
    <source>
        <dbReference type="ARBA" id="ARBA00007825"/>
    </source>
</evidence>
<dbReference type="Gene3D" id="2.60.130.10">
    <property type="entry name" value="Aromatic compound dioxygenase"/>
    <property type="match status" value="1"/>
</dbReference>
<feature type="compositionally biased region" description="Gly residues" evidence="4">
    <location>
        <begin position="230"/>
        <end position="253"/>
    </location>
</feature>
<dbReference type="Proteomes" id="UP000002220">
    <property type="component" value="Chromosome"/>
</dbReference>
<dbReference type="InterPro" id="IPR015889">
    <property type="entry name" value="Intradiol_dOase_core"/>
</dbReference>
<evidence type="ECO:0000313" key="7">
    <source>
        <dbReference type="EMBL" id="ADG66649.1"/>
    </source>
</evidence>
<dbReference type="GO" id="GO:0008199">
    <property type="term" value="F:ferric iron binding"/>
    <property type="evidence" value="ECO:0007669"/>
    <property type="project" value="InterPro"/>
</dbReference>
<evidence type="ECO:0000259" key="6">
    <source>
        <dbReference type="PROSITE" id="PS00083"/>
    </source>
</evidence>
<comment type="similarity">
    <text evidence="1">Belongs to the intradiol ring-cleavage dioxygenase family.</text>
</comment>
<dbReference type="RefSeq" id="WP_013109080.1">
    <property type="nucleotide sequence ID" value="NC_014148.1"/>
</dbReference>
<dbReference type="PROSITE" id="PS00083">
    <property type="entry name" value="INTRADIOL_DIOXYGENAS"/>
    <property type="match status" value="1"/>
</dbReference>
<gene>
    <name evidence="7" type="ordered locus">Plim_0804</name>
</gene>
<dbReference type="InterPro" id="IPR000627">
    <property type="entry name" value="Intradiol_dOase_C"/>
</dbReference>
<dbReference type="KEGG" id="plm:Plim_0804"/>
<name>D5SRW5_PLAL2</name>
<sequence length="268" mass="28765" precursor="true">MSYLVSRRSFLRAAGFAAAINVSGVFAEELMRTPALTEGPFYPDHLPLDTDNDLLVVNNQITPAVGEITHLSGKLLSSTGEPIRNAFIEIWQVDGNGAYLHTGDSRHASFDKNFQGYGRFLTASDGSYYFRTVRPVPYPGRTPHIHFGVSLGGKRVLTTQLLIKGHPQNERDGVFRGLKSEAERNLLLADFEKIPNSPIGELAAKFDMVLGRTPEDDHQVHGIAKSEMASGGGRGPGGPRGGRPPGGAGGPGGRPQRPNVPPSGSTEE</sequence>
<feature type="region of interest" description="Disordered" evidence="4">
    <location>
        <begin position="217"/>
        <end position="268"/>
    </location>
</feature>
<evidence type="ECO:0000256" key="4">
    <source>
        <dbReference type="SAM" id="MobiDB-lite"/>
    </source>
</evidence>
<feature type="domain" description="Intradiol ring-cleavage dioxygenases" evidence="6">
    <location>
        <begin position="71"/>
        <end position="99"/>
    </location>
</feature>
<reference evidence="7 8" key="1">
    <citation type="journal article" date="2010" name="Stand. Genomic Sci.">
        <title>Complete genome sequence of Planctomyces limnophilus type strain (Mu 290).</title>
        <authorList>
            <person name="Labutti K."/>
            <person name="Sikorski J."/>
            <person name="Schneider S."/>
            <person name="Nolan M."/>
            <person name="Lucas S."/>
            <person name="Glavina Del Rio T."/>
            <person name="Tice H."/>
            <person name="Cheng J.F."/>
            <person name="Goodwin L."/>
            <person name="Pitluck S."/>
            <person name="Liolios K."/>
            <person name="Ivanova N."/>
            <person name="Mavromatis K."/>
            <person name="Mikhailova N."/>
            <person name="Pati A."/>
            <person name="Chen A."/>
            <person name="Palaniappan K."/>
            <person name="Land M."/>
            <person name="Hauser L."/>
            <person name="Chang Y.J."/>
            <person name="Jeffries C.D."/>
            <person name="Tindall B.J."/>
            <person name="Rohde M."/>
            <person name="Goker M."/>
            <person name="Woyke T."/>
            <person name="Bristow J."/>
            <person name="Eisen J.A."/>
            <person name="Markowitz V."/>
            <person name="Hugenholtz P."/>
            <person name="Kyrpides N.C."/>
            <person name="Klenk H.P."/>
            <person name="Lapidus A."/>
        </authorList>
    </citation>
    <scope>NUCLEOTIDE SEQUENCE [LARGE SCALE GENOMIC DNA]</scope>
    <source>
        <strain evidence="8">ATCC 43296 / DSM 3776 / IFAM 1008 / 290</strain>
    </source>
</reference>
<dbReference type="InterPro" id="IPR039387">
    <property type="entry name" value="3_4-PCD"/>
</dbReference>
<dbReference type="GO" id="GO:0018578">
    <property type="term" value="F:protocatechuate 3,4-dioxygenase activity"/>
    <property type="evidence" value="ECO:0007669"/>
    <property type="project" value="InterPro"/>
</dbReference>
<dbReference type="SUPFAM" id="SSF49482">
    <property type="entry name" value="Aromatic compound dioxygenase"/>
    <property type="match status" value="1"/>
</dbReference>
<dbReference type="EMBL" id="CP001744">
    <property type="protein sequence ID" value="ADG66649.1"/>
    <property type="molecule type" value="Genomic_DNA"/>
</dbReference>
<keyword evidence="8" id="KW-1185">Reference proteome</keyword>
<evidence type="ECO:0000256" key="5">
    <source>
        <dbReference type="SAM" id="SignalP"/>
    </source>
</evidence>
<dbReference type="AlphaFoldDB" id="D5SRW5"/>
<dbReference type="CDD" id="cd03459">
    <property type="entry name" value="3_4-PCD"/>
    <property type="match status" value="1"/>
</dbReference>
<evidence type="ECO:0000313" key="8">
    <source>
        <dbReference type="Proteomes" id="UP000002220"/>
    </source>
</evidence>
<evidence type="ECO:0000256" key="2">
    <source>
        <dbReference type="ARBA" id="ARBA00022964"/>
    </source>
</evidence>
<dbReference type="PANTHER" id="PTHR33711:SF9">
    <property type="entry name" value="PROTOCATECHUATE 3,4-DIOXYGENASE ALPHA CHAIN"/>
    <property type="match status" value="1"/>
</dbReference>
<protein>
    <submittedName>
        <fullName evidence="7">Intradiol ring-cleavage dioxygenase</fullName>
    </submittedName>
</protein>